<comment type="caution">
    <text evidence="2">The sequence shown here is derived from an EMBL/GenBank/DDBJ whole genome shotgun (WGS) entry which is preliminary data.</text>
</comment>
<feature type="region of interest" description="Disordered" evidence="1">
    <location>
        <begin position="46"/>
        <end position="70"/>
    </location>
</feature>
<proteinExistence type="predicted"/>
<protein>
    <submittedName>
        <fullName evidence="2">Uncharacterized protein</fullName>
    </submittedName>
</protein>
<dbReference type="AlphaFoldDB" id="A0AA88PBL6"/>
<gene>
    <name evidence="2" type="ORF">Q8A67_020287</name>
</gene>
<evidence type="ECO:0000313" key="3">
    <source>
        <dbReference type="Proteomes" id="UP001187343"/>
    </source>
</evidence>
<keyword evidence="3" id="KW-1185">Reference proteome</keyword>
<dbReference type="EMBL" id="JAUYZG010000020">
    <property type="protein sequence ID" value="KAK2876191.1"/>
    <property type="molecule type" value="Genomic_DNA"/>
</dbReference>
<accession>A0AA88PBL6</accession>
<evidence type="ECO:0000313" key="2">
    <source>
        <dbReference type="EMBL" id="KAK2876191.1"/>
    </source>
</evidence>
<dbReference type="Proteomes" id="UP001187343">
    <property type="component" value="Unassembled WGS sequence"/>
</dbReference>
<sequence>MPVWSTTERNVHAYIPQDYIRFPADGQYSTHIGSINITKECVKNDTQGVENRNGGDRMKNDGQTQRGHRRDSQLKAISCQNLSETDVRSSESPVENLTQVFPEASLGFPWELLSAVRTLNLKCLSATDEFLTCCCQQKSTLTLHNISAKALAN</sequence>
<evidence type="ECO:0000256" key="1">
    <source>
        <dbReference type="SAM" id="MobiDB-lite"/>
    </source>
</evidence>
<name>A0AA88PBL6_9TELE</name>
<organism evidence="2 3">
    <name type="scientific">Cirrhinus molitorella</name>
    <name type="common">mud carp</name>
    <dbReference type="NCBI Taxonomy" id="172907"/>
    <lineage>
        <taxon>Eukaryota</taxon>
        <taxon>Metazoa</taxon>
        <taxon>Chordata</taxon>
        <taxon>Craniata</taxon>
        <taxon>Vertebrata</taxon>
        <taxon>Euteleostomi</taxon>
        <taxon>Actinopterygii</taxon>
        <taxon>Neopterygii</taxon>
        <taxon>Teleostei</taxon>
        <taxon>Ostariophysi</taxon>
        <taxon>Cypriniformes</taxon>
        <taxon>Cyprinidae</taxon>
        <taxon>Labeoninae</taxon>
        <taxon>Labeonini</taxon>
        <taxon>Cirrhinus</taxon>
    </lineage>
</organism>
<reference evidence="2" key="1">
    <citation type="submission" date="2023-08" db="EMBL/GenBank/DDBJ databases">
        <title>Chromosome-level Genome Assembly of mud carp (Cirrhinus molitorella).</title>
        <authorList>
            <person name="Liu H."/>
        </authorList>
    </citation>
    <scope>NUCLEOTIDE SEQUENCE</scope>
    <source>
        <strain evidence="2">Prfri</strain>
        <tissue evidence="2">Muscle</tissue>
    </source>
</reference>